<proteinExistence type="predicted"/>
<dbReference type="EMBL" id="KL823130">
    <property type="protein sequence ID" value="KFM83464.1"/>
    <property type="molecule type" value="Genomic_DNA"/>
</dbReference>
<evidence type="ECO:0000313" key="2">
    <source>
        <dbReference type="Proteomes" id="UP000054359"/>
    </source>
</evidence>
<sequence>MIYYELLQPYKIITGQCYKQIVDATELSIEAQMPSVCQKTLQSDHSAQQRSPTCCKSRQGNFGGTSMECPTPPAVITRHCSDFHLFWSRTHVLAEQHFTTYEEAKKWVGSWIV</sequence>
<evidence type="ECO:0000313" key="1">
    <source>
        <dbReference type="EMBL" id="KFM83464.1"/>
    </source>
</evidence>
<reference evidence="1 2" key="1">
    <citation type="submission" date="2013-11" db="EMBL/GenBank/DDBJ databases">
        <title>Genome sequencing of Stegodyphus mimosarum.</title>
        <authorList>
            <person name="Bechsgaard J."/>
        </authorList>
    </citation>
    <scope>NUCLEOTIDE SEQUENCE [LARGE SCALE GENOMIC DNA]</scope>
</reference>
<keyword evidence="2" id="KW-1185">Reference proteome</keyword>
<organism evidence="1 2">
    <name type="scientific">Stegodyphus mimosarum</name>
    <name type="common">African social velvet spider</name>
    <dbReference type="NCBI Taxonomy" id="407821"/>
    <lineage>
        <taxon>Eukaryota</taxon>
        <taxon>Metazoa</taxon>
        <taxon>Ecdysozoa</taxon>
        <taxon>Arthropoda</taxon>
        <taxon>Chelicerata</taxon>
        <taxon>Arachnida</taxon>
        <taxon>Araneae</taxon>
        <taxon>Araneomorphae</taxon>
        <taxon>Entelegynae</taxon>
        <taxon>Eresoidea</taxon>
        <taxon>Eresidae</taxon>
        <taxon>Stegodyphus</taxon>
    </lineage>
</organism>
<dbReference type="Proteomes" id="UP000054359">
    <property type="component" value="Unassembled WGS sequence"/>
</dbReference>
<dbReference type="OrthoDB" id="616263at2759"/>
<feature type="non-terminal residue" evidence="1">
    <location>
        <position position="113"/>
    </location>
</feature>
<name>A0A087V1H5_STEMI</name>
<protein>
    <submittedName>
        <fullName evidence="1">Uncharacterized protein</fullName>
    </submittedName>
</protein>
<accession>A0A087V1H5</accession>
<dbReference type="AlphaFoldDB" id="A0A087V1H5"/>
<gene>
    <name evidence="1" type="ORF">X975_06361</name>
</gene>